<dbReference type="GO" id="GO:0004674">
    <property type="term" value="F:protein serine/threonine kinase activity"/>
    <property type="evidence" value="ECO:0007669"/>
    <property type="project" value="UniProtKB-KW"/>
</dbReference>
<evidence type="ECO:0000256" key="6">
    <source>
        <dbReference type="ARBA" id="ARBA00022777"/>
    </source>
</evidence>
<dbReference type="Gene3D" id="3.30.200.20">
    <property type="entry name" value="Phosphorylase Kinase, domain 1"/>
    <property type="match status" value="2"/>
</dbReference>
<evidence type="ECO:0000256" key="9">
    <source>
        <dbReference type="ARBA" id="ARBA00047899"/>
    </source>
</evidence>
<dbReference type="Proteomes" id="UP000054466">
    <property type="component" value="Unassembled WGS sequence"/>
</dbReference>
<dbReference type="PANTHER" id="PTHR24356">
    <property type="entry name" value="SERINE/THREONINE-PROTEIN KINASE"/>
    <property type="match status" value="1"/>
</dbReference>
<dbReference type="InterPro" id="IPR000719">
    <property type="entry name" value="Prot_kinase_dom"/>
</dbReference>
<keyword evidence="4" id="KW-0808">Transferase</keyword>
<dbReference type="GO" id="GO:0035556">
    <property type="term" value="P:intracellular signal transduction"/>
    <property type="evidence" value="ECO:0007669"/>
    <property type="project" value="TreeGrafter"/>
</dbReference>
<dbReference type="InterPro" id="IPR011009">
    <property type="entry name" value="Kinase-like_dom_sf"/>
</dbReference>
<evidence type="ECO:0000256" key="12">
    <source>
        <dbReference type="RuleBase" id="RU000304"/>
    </source>
</evidence>
<evidence type="ECO:0000259" key="13">
    <source>
        <dbReference type="PROSITE" id="PS50011"/>
    </source>
</evidence>
<comment type="catalytic activity">
    <reaction evidence="9">
        <text>L-threonyl-[protein] + ATP = O-phospho-L-threonyl-[protein] + ADP + H(+)</text>
        <dbReference type="Rhea" id="RHEA:46608"/>
        <dbReference type="Rhea" id="RHEA-COMP:11060"/>
        <dbReference type="Rhea" id="RHEA-COMP:11605"/>
        <dbReference type="ChEBI" id="CHEBI:15378"/>
        <dbReference type="ChEBI" id="CHEBI:30013"/>
        <dbReference type="ChEBI" id="CHEBI:30616"/>
        <dbReference type="ChEBI" id="CHEBI:61977"/>
        <dbReference type="ChEBI" id="CHEBI:456216"/>
        <dbReference type="EC" id="2.7.11.1"/>
    </reaction>
</comment>
<feature type="binding site" evidence="11">
    <location>
        <position position="114"/>
    </location>
    <ligand>
        <name>ATP</name>
        <dbReference type="ChEBI" id="CHEBI:30616"/>
    </ligand>
</feature>
<dbReference type="InterPro" id="IPR017441">
    <property type="entry name" value="Protein_kinase_ATP_BS"/>
</dbReference>
<evidence type="ECO:0000256" key="4">
    <source>
        <dbReference type="ARBA" id="ARBA00022679"/>
    </source>
</evidence>
<proteinExistence type="inferred from homology"/>
<dbReference type="InterPro" id="IPR050236">
    <property type="entry name" value="Ser_Thr_kinase_AGC"/>
</dbReference>
<comment type="catalytic activity">
    <reaction evidence="10">
        <text>L-seryl-[protein] + ATP = O-phospho-L-seryl-[protein] + ADP + H(+)</text>
        <dbReference type="Rhea" id="RHEA:17989"/>
        <dbReference type="Rhea" id="RHEA-COMP:9863"/>
        <dbReference type="Rhea" id="RHEA-COMP:11604"/>
        <dbReference type="ChEBI" id="CHEBI:15378"/>
        <dbReference type="ChEBI" id="CHEBI:29999"/>
        <dbReference type="ChEBI" id="CHEBI:30616"/>
        <dbReference type="ChEBI" id="CHEBI:83421"/>
        <dbReference type="ChEBI" id="CHEBI:456216"/>
        <dbReference type="EC" id="2.7.11.1"/>
    </reaction>
</comment>
<keyword evidence="6" id="KW-0418">Kinase</keyword>
<dbReference type="RefSeq" id="XP_016241977.1">
    <property type="nucleotide sequence ID" value="XM_016400377.1"/>
</dbReference>
<dbReference type="AlphaFoldDB" id="A0A0D1Z255"/>
<dbReference type="EC" id="2.7.11.1" evidence="1"/>
<keyword evidence="16" id="KW-1185">Reference proteome</keyword>
<dbReference type="STRING" id="569365.A0A0D1Z255"/>
<evidence type="ECO:0000256" key="5">
    <source>
        <dbReference type="ARBA" id="ARBA00022741"/>
    </source>
</evidence>
<sequence length="472" mass="54524">MQPNPQRYSENIRRRGWAAQHLVFHWFREKKHQAQERNLRSQEMEGRWEEVSLEPAARHRERSALVRQEVNFLRSLRSREGVEDFTTLRVIGKGGFGEIRLVRRQKDGQCYALKSLVKSEMFRMKQLAHVWAERDLLADCRYSPWLVKLHAAFQDHTFLHMLMEFVPGGDLMTLLMKYEFFSEEVTRFYVAEIVMAVETVHGLGFYHRDIKPDNILLDRKGHVKLADFGLSTGGRPHHSNTYYQALLPHDGRQQVSEATLATSPTEEIRLSFSVPRPADGEHRSRRRLVYSTVGTLDYVAPEVLLGRGYTHLCDWWGVGVVMFECLLGYGPFRCKDYDGTARNIVHWQRSLGFPRERQVGRQAEDLIRSLLCDAADRLGQDSDSATGAFSVKRHPFLRTVVWDRLRQIQAPFEPTLASSADTQYFPMDEISQSSQFTSHGEPAEQTALANETERSLAFIGYTYKSFTAFQDV</sequence>
<evidence type="ECO:0000259" key="14">
    <source>
        <dbReference type="PROSITE" id="PS51285"/>
    </source>
</evidence>
<dbReference type="OrthoDB" id="3638488at2759"/>
<name>A0A0D1Z255_9EURO</name>
<dbReference type="SMART" id="SM00220">
    <property type="entry name" value="S_TKc"/>
    <property type="match status" value="1"/>
</dbReference>
<dbReference type="InterPro" id="IPR008271">
    <property type="entry name" value="Ser/Thr_kinase_AS"/>
</dbReference>
<dbReference type="InterPro" id="IPR000961">
    <property type="entry name" value="AGC-kinase_C"/>
</dbReference>
<dbReference type="PROSITE" id="PS50011">
    <property type="entry name" value="PROTEIN_KINASE_DOM"/>
    <property type="match status" value="1"/>
</dbReference>
<dbReference type="VEuPathDB" id="FungiDB:PV07_12810"/>
<evidence type="ECO:0000256" key="10">
    <source>
        <dbReference type="ARBA" id="ARBA00048679"/>
    </source>
</evidence>
<reference evidence="15 16" key="1">
    <citation type="submission" date="2015-01" db="EMBL/GenBank/DDBJ databases">
        <title>The Genome Sequence of Cladophialophora immunda CBS83496.</title>
        <authorList>
            <consortium name="The Broad Institute Genomics Platform"/>
            <person name="Cuomo C."/>
            <person name="de Hoog S."/>
            <person name="Gorbushina A."/>
            <person name="Stielow B."/>
            <person name="Teixiera M."/>
            <person name="Abouelleil A."/>
            <person name="Chapman S.B."/>
            <person name="Priest M."/>
            <person name="Young S.K."/>
            <person name="Wortman J."/>
            <person name="Nusbaum C."/>
            <person name="Birren B."/>
        </authorList>
    </citation>
    <scope>NUCLEOTIDE SEQUENCE [LARGE SCALE GENOMIC DNA]</scope>
    <source>
        <strain evidence="15 16">CBS 83496</strain>
    </source>
</reference>
<evidence type="ECO:0000313" key="15">
    <source>
        <dbReference type="EMBL" id="KIW21761.1"/>
    </source>
</evidence>
<dbReference type="PROSITE" id="PS00107">
    <property type="entry name" value="PROTEIN_KINASE_ATP"/>
    <property type="match status" value="1"/>
</dbReference>
<accession>A0A0D1Z255</accession>
<dbReference type="SMART" id="SM00133">
    <property type="entry name" value="S_TK_X"/>
    <property type="match status" value="1"/>
</dbReference>
<keyword evidence="3" id="KW-0597">Phosphoprotein</keyword>
<dbReference type="PROSITE" id="PS00108">
    <property type="entry name" value="PROTEIN_KINASE_ST"/>
    <property type="match status" value="1"/>
</dbReference>
<dbReference type="Gene3D" id="1.10.510.10">
    <property type="entry name" value="Transferase(Phosphotransferase) domain 1"/>
    <property type="match status" value="2"/>
</dbReference>
<gene>
    <name evidence="15" type="ORF">PV07_12810</name>
</gene>
<evidence type="ECO:0000256" key="7">
    <source>
        <dbReference type="ARBA" id="ARBA00022840"/>
    </source>
</evidence>
<dbReference type="SUPFAM" id="SSF56112">
    <property type="entry name" value="Protein kinase-like (PK-like)"/>
    <property type="match status" value="1"/>
</dbReference>
<dbReference type="PANTHER" id="PTHR24356:SF184">
    <property type="entry name" value="SERINE_THREONINE-PROTEIN KINASE TRICORNERED"/>
    <property type="match status" value="1"/>
</dbReference>
<evidence type="ECO:0000256" key="3">
    <source>
        <dbReference type="ARBA" id="ARBA00022553"/>
    </source>
</evidence>
<evidence type="ECO:0000313" key="16">
    <source>
        <dbReference type="Proteomes" id="UP000054466"/>
    </source>
</evidence>
<dbReference type="FunFam" id="3.30.200.20:FF:000192">
    <property type="entry name" value="Serine/threonine-protein kinase cot-1"/>
    <property type="match status" value="1"/>
</dbReference>
<comment type="similarity">
    <text evidence="8">Belongs to the protein kinase superfamily. STE Ser/Thr protein kinase family. COT1 subfamily.</text>
</comment>
<dbReference type="HOGENOM" id="CLU_000288_67_0_1"/>
<keyword evidence="5 11" id="KW-0547">Nucleotide-binding</keyword>
<keyword evidence="2 12" id="KW-0723">Serine/threonine-protein kinase</keyword>
<feature type="domain" description="Protein kinase" evidence="13">
    <location>
        <begin position="85"/>
        <end position="397"/>
    </location>
</feature>
<evidence type="ECO:0000256" key="2">
    <source>
        <dbReference type="ARBA" id="ARBA00022527"/>
    </source>
</evidence>
<keyword evidence="7 11" id="KW-0067">ATP-binding</keyword>
<dbReference type="GeneID" id="27352004"/>
<dbReference type="PROSITE" id="PS51285">
    <property type="entry name" value="AGC_KINASE_CTER"/>
    <property type="match status" value="1"/>
</dbReference>
<dbReference type="Pfam" id="PF00069">
    <property type="entry name" value="Pkinase"/>
    <property type="match status" value="2"/>
</dbReference>
<protein>
    <recommendedName>
        <fullName evidence="1">non-specific serine/threonine protein kinase</fullName>
        <ecNumber evidence="1">2.7.11.1</ecNumber>
    </recommendedName>
</protein>
<feature type="domain" description="AGC-kinase C-terminal" evidence="14">
    <location>
        <begin position="398"/>
        <end position="472"/>
    </location>
</feature>
<organism evidence="15 16">
    <name type="scientific">Cladophialophora immunda</name>
    <dbReference type="NCBI Taxonomy" id="569365"/>
    <lineage>
        <taxon>Eukaryota</taxon>
        <taxon>Fungi</taxon>
        <taxon>Dikarya</taxon>
        <taxon>Ascomycota</taxon>
        <taxon>Pezizomycotina</taxon>
        <taxon>Eurotiomycetes</taxon>
        <taxon>Chaetothyriomycetidae</taxon>
        <taxon>Chaetothyriales</taxon>
        <taxon>Herpotrichiellaceae</taxon>
        <taxon>Cladophialophora</taxon>
    </lineage>
</organism>
<evidence type="ECO:0000256" key="1">
    <source>
        <dbReference type="ARBA" id="ARBA00012513"/>
    </source>
</evidence>
<dbReference type="GO" id="GO:0005524">
    <property type="term" value="F:ATP binding"/>
    <property type="evidence" value="ECO:0007669"/>
    <property type="project" value="UniProtKB-UniRule"/>
</dbReference>
<evidence type="ECO:0000256" key="8">
    <source>
        <dbReference type="ARBA" id="ARBA00038271"/>
    </source>
</evidence>
<evidence type="ECO:0000256" key="11">
    <source>
        <dbReference type="PROSITE-ProRule" id="PRU10141"/>
    </source>
</evidence>
<dbReference type="EMBL" id="KN847209">
    <property type="protein sequence ID" value="KIW21761.1"/>
    <property type="molecule type" value="Genomic_DNA"/>
</dbReference>